<comment type="caution">
    <text evidence="1">The sequence shown here is derived from an EMBL/GenBank/DDBJ whole genome shotgun (WGS) entry which is preliminary data.</text>
</comment>
<protein>
    <submittedName>
        <fullName evidence="1">Uncharacterized protein</fullName>
    </submittedName>
</protein>
<dbReference type="Proteomes" id="UP000655443">
    <property type="component" value="Unassembled WGS sequence"/>
</dbReference>
<name>A0A919D5J9_9ACTN</name>
<dbReference type="EMBL" id="BMVG01000018">
    <property type="protein sequence ID" value="GHE09092.1"/>
    <property type="molecule type" value="Genomic_DNA"/>
</dbReference>
<reference evidence="1" key="1">
    <citation type="journal article" date="2014" name="Int. J. Syst. Evol. Microbiol.">
        <title>Complete genome sequence of Corynebacterium casei LMG S-19264T (=DSM 44701T), isolated from a smear-ripened cheese.</title>
        <authorList>
            <consortium name="US DOE Joint Genome Institute (JGI-PGF)"/>
            <person name="Walter F."/>
            <person name="Albersmeier A."/>
            <person name="Kalinowski J."/>
            <person name="Ruckert C."/>
        </authorList>
    </citation>
    <scope>NUCLEOTIDE SEQUENCE</scope>
    <source>
        <strain evidence="1">JCM 4714</strain>
    </source>
</reference>
<dbReference type="RefSeq" id="WP_189956761.1">
    <property type="nucleotide sequence ID" value="NZ_BMVG01000018.1"/>
</dbReference>
<sequence>MTGDLSAVTDTPVRPTVATALINGWHRADIRVGAAKVTGCTGGGDRHATRDAGAAELLDHLDFGLVSTFGTPIDTLRAVTATVTIRFAKAGVGAVVLELADGLLRTESPWDRPR</sequence>
<organism evidence="1 2">
    <name type="scientific">Streptomyces alanosinicus</name>
    <dbReference type="NCBI Taxonomy" id="68171"/>
    <lineage>
        <taxon>Bacteria</taxon>
        <taxon>Bacillati</taxon>
        <taxon>Actinomycetota</taxon>
        <taxon>Actinomycetes</taxon>
        <taxon>Kitasatosporales</taxon>
        <taxon>Streptomycetaceae</taxon>
        <taxon>Streptomyces</taxon>
    </lineage>
</organism>
<evidence type="ECO:0000313" key="2">
    <source>
        <dbReference type="Proteomes" id="UP000655443"/>
    </source>
</evidence>
<keyword evidence="2" id="KW-1185">Reference proteome</keyword>
<accession>A0A919D5J9</accession>
<reference evidence="1" key="2">
    <citation type="submission" date="2020-09" db="EMBL/GenBank/DDBJ databases">
        <authorList>
            <person name="Sun Q."/>
            <person name="Ohkuma M."/>
        </authorList>
    </citation>
    <scope>NUCLEOTIDE SEQUENCE</scope>
    <source>
        <strain evidence="1">JCM 4714</strain>
    </source>
</reference>
<dbReference type="AlphaFoldDB" id="A0A919D5J9"/>
<evidence type="ECO:0000313" key="1">
    <source>
        <dbReference type="EMBL" id="GHE09092.1"/>
    </source>
</evidence>
<proteinExistence type="predicted"/>
<gene>
    <name evidence="1" type="ORF">GCM10010339_60300</name>
</gene>